<gene>
    <name evidence="3" type="primary">rpe_32</name>
    <name evidence="3" type="ORF">SDC9_110614</name>
</gene>
<dbReference type="GO" id="GO:0005975">
    <property type="term" value="P:carbohydrate metabolic process"/>
    <property type="evidence" value="ECO:0007669"/>
    <property type="project" value="InterPro"/>
</dbReference>
<dbReference type="InterPro" id="IPR011060">
    <property type="entry name" value="RibuloseP-bd_barrel"/>
</dbReference>
<dbReference type="Gene3D" id="3.20.20.70">
    <property type="entry name" value="Aldolase class I"/>
    <property type="match status" value="1"/>
</dbReference>
<name>A0A645BEG6_9ZZZZ</name>
<organism evidence="3">
    <name type="scientific">bioreactor metagenome</name>
    <dbReference type="NCBI Taxonomy" id="1076179"/>
    <lineage>
        <taxon>unclassified sequences</taxon>
        <taxon>metagenomes</taxon>
        <taxon>ecological metagenomes</taxon>
    </lineage>
</organism>
<keyword evidence="2 3" id="KW-0413">Isomerase</keyword>
<dbReference type="EC" id="5.1.3.1" evidence="3"/>
<dbReference type="PANTHER" id="PTHR11749">
    <property type="entry name" value="RIBULOSE-5-PHOSPHATE-3-EPIMERASE"/>
    <property type="match status" value="1"/>
</dbReference>
<evidence type="ECO:0000256" key="2">
    <source>
        <dbReference type="ARBA" id="ARBA00023235"/>
    </source>
</evidence>
<comment type="caution">
    <text evidence="3">The sequence shown here is derived from an EMBL/GenBank/DDBJ whole genome shotgun (WGS) entry which is preliminary data.</text>
</comment>
<proteinExistence type="predicted"/>
<evidence type="ECO:0000313" key="3">
    <source>
        <dbReference type="EMBL" id="MPM63732.1"/>
    </source>
</evidence>
<dbReference type="AlphaFoldDB" id="A0A645BEG6"/>
<dbReference type="GO" id="GO:0046872">
    <property type="term" value="F:metal ion binding"/>
    <property type="evidence" value="ECO:0007669"/>
    <property type="project" value="UniProtKB-KW"/>
</dbReference>
<dbReference type="Pfam" id="PF00834">
    <property type="entry name" value="Ribul_P_3_epim"/>
    <property type="match status" value="1"/>
</dbReference>
<dbReference type="InterPro" id="IPR013785">
    <property type="entry name" value="Aldolase_TIM"/>
</dbReference>
<evidence type="ECO:0000256" key="1">
    <source>
        <dbReference type="ARBA" id="ARBA00022723"/>
    </source>
</evidence>
<reference evidence="3" key="1">
    <citation type="submission" date="2019-08" db="EMBL/GenBank/DDBJ databases">
        <authorList>
            <person name="Kucharzyk K."/>
            <person name="Murdoch R.W."/>
            <person name="Higgins S."/>
            <person name="Loffler F."/>
        </authorList>
    </citation>
    <scope>NUCLEOTIDE SEQUENCE</scope>
</reference>
<dbReference type="GO" id="GO:0004750">
    <property type="term" value="F:D-ribulose-phosphate 3-epimerase activity"/>
    <property type="evidence" value="ECO:0007669"/>
    <property type="project" value="UniProtKB-EC"/>
</dbReference>
<keyword evidence="1" id="KW-0479">Metal-binding</keyword>
<protein>
    <submittedName>
        <fullName evidence="3">Ribulose-phosphate 3-epimerase</fullName>
        <ecNumber evidence="3">5.1.3.1</ecNumber>
    </submittedName>
</protein>
<sequence>MRDAGFQNIQIDVCDGSYSPEVTITPQDLLEFDLTGLSFDFHLMTEEPMDYVWELEEYEGRLPIRAVFGQLERMSYQEAFLEEVKKHNWLAGLAVDLFTPIDSITPEAWDWIDALLLMSVEAGEQGQVFQELVFEKVKLAREKIRQNAEPVRIFIDGGVNLENIAGLEKKVDEVAVGSALLAVADFDKTAEAFLAYNKDQQR</sequence>
<dbReference type="InterPro" id="IPR000056">
    <property type="entry name" value="Ribul_P_3_epim-like"/>
</dbReference>
<accession>A0A645BEG6</accession>
<dbReference type="SUPFAM" id="SSF51366">
    <property type="entry name" value="Ribulose-phoshate binding barrel"/>
    <property type="match status" value="1"/>
</dbReference>
<dbReference type="EMBL" id="VSSQ01019575">
    <property type="protein sequence ID" value="MPM63732.1"/>
    <property type="molecule type" value="Genomic_DNA"/>
</dbReference>